<reference evidence="2 3" key="1">
    <citation type="submission" date="2018-08" db="EMBL/GenBank/DDBJ databases">
        <title>Streptomyces NEAU-D10 sp. nov., a novel Actinomycete isolated from soil.</title>
        <authorList>
            <person name="Jin L."/>
        </authorList>
    </citation>
    <scope>NUCLEOTIDE SEQUENCE [LARGE SCALE GENOMIC DNA]</scope>
    <source>
        <strain evidence="2 3">NEAU-D10</strain>
    </source>
</reference>
<organism evidence="2 3">
    <name type="scientific">Streptomyces inhibens</name>
    <dbReference type="NCBI Taxonomy" id="2293571"/>
    <lineage>
        <taxon>Bacteria</taxon>
        <taxon>Bacillati</taxon>
        <taxon>Actinomycetota</taxon>
        <taxon>Actinomycetes</taxon>
        <taxon>Kitasatosporales</taxon>
        <taxon>Streptomycetaceae</taxon>
        <taxon>Streptomyces</taxon>
    </lineage>
</organism>
<comment type="caution">
    <text evidence="2">The sequence shown here is derived from an EMBL/GenBank/DDBJ whole genome shotgun (WGS) entry which is preliminary data.</text>
</comment>
<evidence type="ECO:0000256" key="1">
    <source>
        <dbReference type="SAM" id="Phobius"/>
    </source>
</evidence>
<sequence length="100" mass="11155">MLLLLVAAALWAWLVYLLAVPYSVDGAHECAALLFRDMIPSVQCLQPRPWWEMLGLLGAALPMSVVGAGLYVAGSVSQSLWYHLQQVQYFETRDARMDSN</sequence>
<dbReference type="Proteomes" id="UP000262477">
    <property type="component" value="Unassembled WGS sequence"/>
</dbReference>
<accession>A0A371Q4H7</accession>
<feature type="transmembrane region" description="Helical" evidence="1">
    <location>
        <begin position="50"/>
        <end position="73"/>
    </location>
</feature>
<gene>
    <name evidence="2" type="ORF">DY245_14895</name>
</gene>
<keyword evidence="1" id="KW-0472">Membrane</keyword>
<keyword evidence="1" id="KW-0812">Transmembrane</keyword>
<evidence type="ECO:0000313" key="2">
    <source>
        <dbReference type="EMBL" id="REK89620.1"/>
    </source>
</evidence>
<dbReference type="AlphaFoldDB" id="A0A371Q4H7"/>
<keyword evidence="3" id="KW-1185">Reference proteome</keyword>
<keyword evidence="1" id="KW-1133">Transmembrane helix</keyword>
<proteinExistence type="predicted"/>
<protein>
    <submittedName>
        <fullName evidence="2">Uncharacterized protein</fullName>
    </submittedName>
</protein>
<evidence type="ECO:0000313" key="3">
    <source>
        <dbReference type="Proteomes" id="UP000262477"/>
    </source>
</evidence>
<name>A0A371Q4H7_STRIH</name>
<dbReference type="EMBL" id="QUAC01000116">
    <property type="protein sequence ID" value="REK89620.1"/>
    <property type="molecule type" value="Genomic_DNA"/>
</dbReference>
<dbReference type="RefSeq" id="WP_128507486.1">
    <property type="nucleotide sequence ID" value="NZ_QUAC01000116.1"/>
</dbReference>
<dbReference type="OrthoDB" id="4296493at2"/>